<dbReference type="SUPFAM" id="SSF109604">
    <property type="entry name" value="HD-domain/PDEase-like"/>
    <property type="match status" value="1"/>
</dbReference>
<dbReference type="AlphaFoldDB" id="A0A7W4UHG1"/>
<gene>
    <name evidence="3" type="ORF">FHR80_003169</name>
</gene>
<comment type="caution">
    <text evidence="3">The sequence shown here is derived from an EMBL/GenBank/DDBJ whole genome shotgun (WGS) entry which is preliminary data.</text>
</comment>
<evidence type="ECO:0000313" key="4">
    <source>
        <dbReference type="Proteomes" id="UP000518206"/>
    </source>
</evidence>
<dbReference type="GO" id="GO:0016787">
    <property type="term" value="F:hydrolase activity"/>
    <property type="evidence" value="ECO:0007669"/>
    <property type="project" value="UniProtKB-KW"/>
</dbReference>
<dbReference type="InterPro" id="IPR009218">
    <property type="entry name" value="HD_phosphohydro"/>
</dbReference>
<dbReference type="PANTHER" id="PTHR21174">
    <property type="match status" value="1"/>
</dbReference>
<dbReference type="EMBL" id="JACHVX010000004">
    <property type="protein sequence ID" value="MBB2924241.1"/>
    <property type="molecule type" value="Genomic_DNA"/>
</dbReference>
<evidence type="ECO:0000313" key="3">
    <source>
        <dbReference type="EMBL" id="MBB2924241.1"/>
    </source>
</evidence>
<protein>
    <submittedName>
        <fullName evidence="3">Putative metal-dependent HD superfamily phosphohydrolase</fullName>
    </submittedName>
</protein>
<feature type="coiled-coil region" evidence="1">
    <location>
        <begin position="209"/>
        <end position="236"/>
    </location>
</feature>
<name>A0A7W4UHG1_9CELL</name>
<dbReference type="Gene3D" id="1.10.3210.10">
    <property type="entry name" value="Hypothetical protein af1432"/>
    <property type="match status" value="1"/>
</dbReference>
<dbReference type="PANTHER" id="PTHR21174:SF0">
    <property type="entry name" value="HD PHOSPHOHYDROLASE FAMILY PROTEIN-RELATED"/>
    <property type="match status" value="1"/>
</dbReference>
<reference evidence="3 4" key="1">
    <citation type="submission" date="2020-08" db="EMBL/GenBank/DDBJ databases">
        <title>The Agave Microbiome: Exploring the role of microbial communities in plant adaptations to desert environments.</title>
        <authorList>
            <person name="Partida-Martinez L.P."/>
        </authorList>
    </citation>
    <scope>NUCLEOTIDE SEQUENCE [LARGE SCALE GENOMIC DNA]</scope>
    <source>
        <strain evidence="3 4">RAS26</strain>
    </source>
</reference>
<keyword evidence="3" id="KW-0378">Hydrolase</keyword>
<organism evidence="3 4">
    <name type="scientific">Cellulomonas cellasea</name>
    <dbReference type="NCBI Taxonomy" id="43670"/>
    <lineage>
        <taxon>Bacteria</taxon>
        <taxon>Bacillati</taxon>
        <taxon>Actinomycetota</taxon>
        <taxon>Actinomycetes</taxon>
        <taxon>Micrococcales</taxon>
        <taxon>Cellulomonadaceae</taxon>
        <taxon>Cellulomonas</taxon>
    </lineage>
</organism>
<evidence type="ECO:0000256" key="1">
    <source>
        <dbReference type="SAM" id="Coils"/>
    </source>
</evidence>
<dbReference type="Proteomes" id="UP000518206">
    <property type="component" value="Unassembled WGS sequence"/>
</dbReference>
<keyword evidence="1" id="KW-0175">Coiled coil</keyword>
<proteinExistence type="predicted"/>
<feature type="region of interest" description="Disordered" evidence="2">
    <location>
        <begin position="237"/>
        <end position="300"/>
    </location>
</feature>
<feature type="compositionally biased region" description="Low complexity" evidence="2">
    <location>
        <begin position="247"/>
        <end position="257"/>
    </location>
</feature>
<reference evidence="3 4" key="2">
    <citation type="submission" date="2020-08" db="EMBL/GenBank/DDBJ databases">
        <authorList>
            <person name="Partida-Martinez L."/>
            <person name="Huntemann M."/>
            <person name="Clum A."/>
            <person name="Wang J."/>
            <person name="Palaniappan K."/>
            <person name="Ritter S."/>
            <person name="Chen I.-M."/>
            <person name="Stamatis D."/>
            <person name="Reddy T."/>
            <person name="O'Malley R."/>
            <person name="Daum C."/>
            <person name="Shapiro N."/>
            <person name="Ivanova N."/>
            <person name="Kyrpides N."/>
            <person name="Woyke T."/>
        </authorList>
    </citation>
    <scope>NUCLEOTIDE SEQUENCE [LARGE SCALE GENOMIC DNA]</scope>
    <source>
        <strain evidence="3 4">RAS26</strain>
    </source>
</reference>
<feature type="compositionally biased region" description="Low complexity" evidence="2">
    <location>
        <begin position="265"/>
        <end position="279"/>
    </location>
</feature>
<accession>A0A7W4UHG1</accession>
<dbReference type="RefSeq" id="WP_311702087.1">
    <property type="nucleotide sequence ID" value="NZ_JACHVX010000004.1"/>
</dbReference>
<sequence>MRLVMGVYDAPQWLLSAFVRSALGAGATAPPEEIKTAGVALVDRWSSKGRDFHNLKHLVDVLARVDELAAETHEPDLVRLAAWYHGAIFDSADAAAYANRGGEDELASARLALEELTALGVSEKRARRVHDLVVALRRHTTDASDFDCAVLCDADLAMLAAEPQRYKSYLHDIRAEYAHLPVEHYVRARVNIVRKLLGRTSLFVSPLGAAWEEAARQNLGAELQRLEKELAKIDAANAESGTASSDGHAPAAAEVGAPGEGGTTPSGPTAPGTGAPVAGDSAPGAGVRTSVAAQPPTARR</sequence>
<evidence type="ECO:0000256" key="2">
    <source>
        <dbReference type="SAM" id="MobiDB-lite"/>
    </source>
</evidence>